<name>A0ABQ9WI66_SAGOE</name>
<organism evidence="3 4">
    <name type="scientific">Saguinus oedipus</name>
    <name type="common">Cotton-top tamarin</name>
    <name type="synonym">Oedipomidas oedipus</name>
    <dbReference type="NCBI Taxonomy" id="9490"/>
    <lineage>
        <taxon>Eukaryota</taxon>
        <taxon>Metazoa</taxon>
        <taxon>Chordata</taxon>
        <taxon>Craniata</taxon>
        <taxon>Vertebrata</taxon>
        <taxon>Euteleostomi</taxon>
        <taxon>Mammalia</taxon>
        <taxon>Eutheria</taxon>
        <taxon>Euarchontoglires</taxon>
        <taxon>Primates</taxon>
        <taxon>Haplorrhini</taxon>
        <taxon>Platyrrhini</taxon>
        <taxon>Cebidae</taxon>
        <taxon>Callitrichinae</taxon>
        <taxon>Saguinus</taxon>
    </lineage>
</organism>
<gene>
    <name evidence="3" type="ORF">P7K49_001829</name>
</gene>
<comment type="caution">
    <text evidence="3">The sequence shown here is derived from an EMBL/GenBank/DDBJ whole genome shotgun (WGS) entry which is preliminary data.</text>
</comment>
<sequence length="119" mass="12817">MKLSRAALGLLLLAPSVVQAVEPISLGLALAGVLTGYIYPRLYCLFAECCGQKRSLSREGVKSQDGRAWAELSPPGPNPGSRAARLQDEAWLLAHDHRRAGLQSVGLLRATLGRVGNRW</sequence>
<accession>A0ABQ9WI66</accession>
<dbReference type="Proteomes" id="UP001266305">
    <property type="component" value="Unassembled WGS sequence"/>
</dbReference>
<feature type="region of interest" description="Disordered" evidence="1">
    <location>
        <begin position="58"/>
        <end position="82"/>
    </location>
</feature>
<keyword evidence="4" id="KW-1185">Reference proteome</keyword>
<evidence type="ECO:0000313" key="3">
    <source>
        <dbReference type="EMBL" id="KAK2120443.1"/>
    </source>
</evidence>
<reference evidence="3 4" key="1">
    <citation type="submission" date="2023-05" db="EMBL/GenBank/DDBJ databases">
        <title>B98-5 Cell Line De Novo Hybrid Assembly: An Optical Mapping Approach.</title>
        <authorList>
            <person name="Kananen K."/>
            <person name="Auerbach J.A."/>
            <person name="Kautto E."/>
            <person name="Blachly J.S."/>
        </authorList>
    </citation>
    <scope>NUCLEOTIDE SEQUENCE [LARGE SCALE GENOMIC DNA]</scope>
    <source>
        <strain evidence="3">B95-8</strain>
        <tissue evidence="3">Cell line</tissue>
    </source>
</reference>
<evidence type="ECO:0000313" key="4">
    <source>
        <dbReference type="Proteomes" id="UP001266305"/>
    </source>
</evidence>
<evidence type="ECO:0000256" key="1">
    <source>
        <dbReference type="SAM" id="MobiDB-lite"/>
    </source>
</evidence>
<feature type="signal peptide" evidence="2">
    <location>
        <begin position="1"/>
        <end position="20"/>
    </location>
</feature>
<feature type="chain" id="PRO_5047206435" evidence="2">
    <location>
        <begin position="21"/>
        <end position="119"/>
    </location>
</feature>
<keyword evidence="2" id="KW-0732">Signal</keyword>
<dbReference type="EMBL" id="JASSZA010000001">
    <property type="protein sequence ID" value="KAK2120443.1"/>
    <property type="molecule type" value="Genomic_DNA"/>
</dbReference>
<evidence type="ECO:0000256" key="2">
    <source>
        <dbReference type="SAM" id="SignalP"/>
    </source>
</evidence>
<protein>
    <submittedName>
        <fullName evidence="3">Uncharacterized protein</fullName>
    </submittedName>
</protein>
<proteinExistence type="predicted"/>